<organism evidence="3 4">
    <name type="scientific">Chionoecetes opilio</name>
    <name type="common">Atlantic snow crab</name>
    <name type="synonym">Cancer opilio</name>
    <dbReference type="NCBI Taxonomy" id="41210"/>
    <lineage>
        <taxon>Eukaryota</taxon>
        <taxon>Metazoa</taxon>
        <taxon>Ecdysozoa</taxon>
        <taxon>Arthropoda</taxon>
        <taxon>Crustacea</taxon>
        <taxon>Multicrustacea</taxon>
        <taxon>Malacostraca</taxon>
        <taxon>Eumalacostraca</taxon>
        <taxon>Eucarida</taxon>
        <taxon>Decapoda</taxon>
        <taxon>Pleocyemata</taxon>
        <taxon>Brachyura</taxon>
        <taxon>Eubrachyura</taxon>
        <taxon>Majoidea</taxon>
        <taxon>Majidae</taxon>
        <taxon>Chionoecetes</taxon>
    </lineage>
</organism>
<dbReference type="GO" id="GO:0006303">
    <property type="term" value="P:double-strand break repair via nonhomologous end joining"/>
    <property type="evidence" value="ECO:0007669"/>
    <property type="project" value="InterPro"/>
</dbReference>
<evidence type="ECO:0000256" key="1">
    <source>
        <dbReference type="SAM" id="MobiDB-lite"/>
    </source>
</evidence>
<evidence type="ECO:0000313" key="4">
    <source>
        <dbReference type="Proteomes" id="UP000770661"/>
    </source>
</evidence>
<name>A0A8J4XY82_CHIOP</name>
<dbReference type="InterPro" id="IPR045581">
    <property type="entry name" value="DNAPKcs_CC5"/>
</dbReference>
<feature type="domain" description="DNA-dependent protein kinase catalytic subunit CC5" evidence="2">
    <location>
        <begin position="40"/>
        <end position="336"/>
    </location>
</feature>
<comment type="caution">
    <text evidence="3">The sequence shown here is derived from an EMBL/GenBank/DDBJ whole genome shotgun (WGS) entry which is preliminary data.</text>
</comment>
<protein>
    <submittedName>
        <fullName evidence="3">DNA-dependent protein kinase catalytic subunit</fullName>
    </submittedName>
</protein>
<dbReference type="Pfam" id="PF19704">
    <property type="entry name" value="DNAPKcs_CC5"/>
    <property type="match status" value="2"/>
</dbReference>
<proteinExistence type="predicted"/>
<keyword evidence="3" id="KW-0808">Transferase</keyword>
<dbReference type="AlphaFoldDB" id="A0A8J4XY82"/>
<evidence type="ECO:0000313" key="3">
    <source>
        <dbReference type="EMBL" id="KAG0714954.1"/>
    </source>
</evidence>
<feature type="compositionally biased region" description="Polar residues" evidence="1">
    <location>
        <begin position="254"/>
        <end position="265"/>
    </location>
</feature>
<reference evidence="3" key="1">
    <citation type="submission" date="2020-07" db="EMBL/GenBank/DDBJ databases">
        <title>The High-quality genome of the commercially important snow crab, Chionoecetes opilio.</title>
        <authorList>
            <person name="Jeong J.-H."/>
            <person name="Ryu S."/>
        </authorList>
    </citation>
    <scope>NUCLEOTIDE SEQUENCE</scope>
    <source>
        <strain evidence="3">MADBK_172401_WGS</strain>
        <tissue evidence="3">Digestive gland</tissue>
    </source>
</reference>
<dbReference type="EMBL" id="JACEEZ010020127">
    <property type="protein sequence ID" value="KAG0714954.1"/>
    <property type="molecule type" value="Genomic_DNA"/>
</dbReference>
<dbReference type="GO" id="GO:0016301">
    <property type="term" value="F:kinase activity"/>
    <property type="evidence" value="ECO:0007669"/>
    <property type="project" value="UniProtKB-KW"/>
</dbReference>
<keyword evidence="3" id="KW-0418">Kinase</keyword>
<keyword evidence="4" id="KW-1185">Reference proteome</keyword>
<feature type="domain" description="DNA-dependent protein kinase catalytic subunit CC5" evidence="2">
    <location>
        <begin position="339"/>
        <end position="416"/>
    </location>
</feature>
<feature type="region of interest" description="Disordered" evidence="1">
    <location>
        <begin position="254"/>
        <end position="277"/>
    </location>
</feature>
<sequence length="419" mass="47642">MFSRCERLLLRLLEGRYASVYGAAAEVAGLVLKFESSLNKVLECLTSHLSSMEDVFSYLKEHNILGLLEKREESTQLVSLELVNTVLPHLTPAQVLYFLPGVTAFVAHPGAKCREMMYDILFWTYDNFREATSSEGSQIEAKARISLLQAVQEKDAVLKQTVLNFWLERFQNLPLPNRVLNILKMIYSPETEDSFLELAMYILLEATRYSADYQRDIFQQPLTLCKFKEMRVSPAWKARHASMIPLFMETQASSDSTLRSLTQSSGEEDEQEGPRGVETTQANVFSATQQAGGTFNWVTESTFDTSLADMEYAATHAPVHGSTTGLMFNVGASDSGDVQSKLLRKRFVKDQDREKQAIYFAKLEERRSKMRATVERERKSRREAQVTMYRQYRVGELPDVQIPHRALIAPLQALSQVCI</sequence>
<evidence type="ECO:0000259" key="2">
    <source>
        <dbReference type="Pfam" id="PF19704"/>
    </source>
</evidence>
<dbReference type="OrthoDB" id="431717at2759"/>
<gene>
    <name evidence="3" type="primary">prkdc</name>
    <name evidence="3" type="ORF">GWK47_013086</name>
</gene>
<accession>A0A8J4XY82</accession>
<dbReference type="Proteomes" id="UP000770661">
    <property type="component" value="Unassembled WGS sequence"/>
</dbReference>